<feature type="coiled-coil region" evidence="1">
    <location>
        <begin position="264"/>
        <end position="291"/>
    </location>
</feature>
<dbReference type="PANTHER" id="PTHR46705:SF2">
    <property type="entry name" value="DOMAIN OF UNKNOWN FUNCTION DB DOMAIN-CONTAINING PROTEIN"/>
    <property type="match status" value="1"/>
</dbReference>
<name>A0A0N5A3C5_PARTI</name>
<keyword evidence="5" id="KW-1185">Reference proteome</keyword>
<dbReference type="STRING" id="131310.A0A0N5A3C5"/>
<feature type="domain" description="Domain of unknown function DB" evidence="4">
    <location>
        <begin position="351"/>
        <end position="453"/>
    </location>
</feature>
<sequence>MTRSLLFIVLASTLVTGQYFPQYAHQQQYYQPPPQQQFQQYQQRIQPPQQQQFQYNPIIQQKSQVFFQNQYNPSIGQQYANTFNPPQQSNIVNNFPQYQSQYPPQSYQQQFPRQLQQFQQVQYPNNVVKPSFSPQPVQYNQPNPRISYRNIPPVQVSSDNMMMRPKIGRNQYNNIPQQQQNAQYAPSVPTIQAPTYRANDVVRVVEKFPSPQYQSQTYRQEGSLDSSDAPPPPPPEKFLPEKDVAPISKTRIASETKVISTFASNKVHEKNDNIEKRVQIVEERLRQDNIQPPATSPKEEIVTPSPIIETKVVEKKIEEVIKKEKVPLPKVSQLKSHLSSSPAANAVFLKCCNKKHVSPKCESRCNFDVLSKKVLTGMFLGSDPCPQSYGRDLFSCAAQDSDHTECCRRMNVTRTTAGEKCLAFCKMTPDTEFQADVTYLPCWSVLNDIKQCFKNAIIDSL</sequence>
<keyword evidence="3" id="KW-0732">Signal</keyword>
<evidence type="ECO:0000259" key="4">
    <source>
        <dbReference type="Pfam" id="PF01682"/>
    </source>
</evidence>
<protein>
    <submittedName>
        <fullName evidence="6">DB domain-containing protein</fullName>
    </submittedName>
</protein>
<reference evidence="6" key="1">
    <citation type="submission" date="2017-02" db="UniProtKB">
        <authorList>
            <consortium name="WormBaseParasite"/>
        </authorList>
    </citation>
    <scope>IDENTIFICATION</scope>
</reference>
<dbReference type="Pfam" id="PF01682">
    <property type="entry name" value="DB"/>
    <property type="match status" value="1"/>
</dbReference>
<dbReference type="InterPro" id="IPR002602">
    <property type="entry name" value="DB"/>
</dbReference>
<accession>A0A0N5A3C5</accession>
<keyword evidence="1" id="KW-0175">Coiled coil</keyword>
<evidence type="ECO:0000256" key="3">
    <source>
        <dbReference type="SAM" id="SignalP"/>
    </source>
</evidence>
<organism evidence="5 6">
    <name type="scientific">Parastrongyloides trichosuri</name>
    <name type="common">Possum-specific nematode worm</name>
    <dbReference type="NCBI Taxonomy" id="131310"/>
    <lineage>
        <taxon>Eukaryota</taxon>
        <taxon>Metazoa</taxon>
        <taxon>Ecdysozoa</taxon>
        <taxon>Nematoda</taxon>
        <taxon>Chromadorea</taxon>
        <taxon>Rhabditida</taxon>
        <taxon>Tylenchina</taxon>
        <taxon>Panagrolaimomorpha</taxon>
        <taxon>Strongyloidoidea</taxon>
        <taxon>Strongyloididae</taxon>
        <taxon>Parastrongyloides</taxon>
    </lineage>
</organism>
<evidence type="ECO:0000256" key="1">
    <source>
        <dbReference type="SAM" id="Coils"/>
    </source>
</evidence>
<feature type="signal peptide" evidence="3">
    <location>
        <begin position="1"/>
        <end position="17"/>
    </location>
</feature>
<feature type="region of interest" description="Disordered" evidence="2">
    <location>
        <begin position="209"/>
        <end position="242"/>
    </location>
</feature>
<proteinExistence type="predicted"/>
<dbReference type="PANTHER" id="PTHR46705">
    <property type="entry name" value="PROTEIN CBG09805"/>
    <property type="match status" value="1"/>
</dbReference>
<evidence type="ECO:0000313" key="6">
    <source>
        <dbReference type="WBParaSite" id="PTRK_0001613100.1"/>
    </source>
</evidence>
<feature type="chain" id="PRO_5005892601" evidence="3">
    <location>
        <begin position="18"/>
        <end position="461"/>
    </location>
</feature>
<evidence type="ECO:0000313" key="5">
    <source>
        <dbReference type="Proteomes" id="UP000038045"/>
    </source>
</evidence>
<dbReference type="AlphaFoldDB" id="A0A0N5A3C5"/>
<dbReference type="Proteomes" id="UP000038045">
    <property type="component" value="Unplaced"/>
</dbReference>
<evidence type="ECO:0000256" key="2">
    <source>
        <dbReference type="SAM" id="MobiDB-lite"/>
    </source>
</evidence>
<feature type="compositionally biased region" description="Polar residues" evidence="2">
    <location>
        <begin position="211"/>
        <end position="226"/>
    </location>
</feature>
<dbReference type="WBParaSite" id="PTRK_0001613100.1">
    <property type="protein sequence ID" value="PTRK_0001613100.1"/>
    <property type="gene ID" value="PTRK_0001613100"/>
</dbReference>